<feature type="domain" description="N-acetyltransferase" evidence="1">
    <location>
        <begin position="31"/>
        <end position="177"/>
    </location>
</feature>
<dbReference type="CDD" id="cd04301">
    <property type="entry name" value="NAT_SF"/>
    <property type="match status" value="1"/>
</dbReference>
<dbReference type="InterPro" id="IPR016181">
    <property type="entry name" value="Acyl_CoA_acyltransferase"/>
</dbReference>
<sequence length="178" mass="20564">MGRAEIKQITAETASALRMPNEKFKLFGKLIVTKTASEWHHQEELFDEITEMVFPDEEYLFDVIEKQGFAVGAFLNEKPVGLAVFEYRWNKYAYLSDLKVSRASRKQGIAREMLDLARQIAHKNGYSGLSTIAQDNNLAANRFYLKYGFKIGGLNTQDYQFTSQKGKADIYYYLEMDR</sequence>
<reference evidence="2 3" key="1">
    <citation type="journal article" date="2014" name="Int. J. Syst. Evol. Microbiol.">
        <title>Listeria floridensis sp. nov., Listeria aquatica sp. nov., Listeria cornellensis sp. nov., Listeria riparia sp. nov. and Listeria grandensis sp. nov., from agricultural and natural environments.</title>
        <authorList>
            <person name="den Bakker H.C."/>
            <person name="Warchocki S."/>
            <person name="Wright E.M."/>
            <person name="Allred A.F."/>
            <person name="Ahlstrom C."/>
            <person name="Manuel C.S."/>
            <person name="Stasiewicz M.J."/>
            <person name="Burrell A."/>
            <person name="Roof S."/>
            <person name="Strawn L."/>
            <person name="Fortes E.D."/>
            <person name="Nightingale K.K."/>
            <person name="Kephart D."/>
            <person name="Wiedmann M."/>
        </authorList>
    </citation>
    <scope>NUCLEOTIDE SEQUENCE [LARGE SCALE GENOMIC DNA]</scope>
    <source>
        <strain evidence="2 3">FSL S10-1187</strain>
    </source>
</reference>
<dbReference type="Proteomes" id="UP000019249">
    <property type="component" value="Unassembled WGS sequence"/>
</dbReference>
<proteinExistence type="predicted"/>
<evidence type="ECO:0000259" key="1">
    <source>
        <dbReference type="PROSITE" id="PS51186"/>
    </source>
</evidence>
<accession>A0ABN0RIF2</accession>
<organism evidence="2 3">
    <name type="scientific">Listeria floridensis FSL S10-1187</name>
    <dbReference type="NCBI Taxonomy" id="1265817"/>
    <lineage>
        <taxon>Bacteria</taxon>
        <taxon>Bacillati</taxon>
        <taxon>Bacillota</taxon>
        <taxon>Bacilli</taxon>
        <taxon>Bacillales</taxon>
        <taxon>Listeriaceae</taxon>
        <taxon>Listeria</taxon>
    </lineage>
</organism>
<keyword evidence="3" id="KW-1185">Reference proteome</keyword>
<dbReference type="Gene3D" id="3.40.630.30">
    <property type="match status" value="1"/>
</dbReference>
<evidence type="ECO:0000313" key="2">
    <source>
        <dbReference type="EMBL" id="EUJ33783.1"/>
    </source>
</evidence>
<dbReference type="InterPro" id="IPR000182">
    <property type="entry name" value="GNAT_dom"/>
</dbReference>
<comment type="caution">
    <text evidence="2">The sequence shown here is derived from an EMBL/GenBank/DDBJ whole genome shotgun (WGS) entry which is preliminary data.</text>
</comment>
<dbReference type="PANTHER" id="PTHR47426">
    <property type="entry name" value="ACYL-COA N-ACYLTRANSFERASES (NAT) SUPERFAMILY PROTEIN"/>
    <property type="match status" value="1"/>
</dbReference>
<dbReference type="SUPFAM" id="SSF55729">
    <property type="entry name" value="Acyl-CoA N-acyltransferases (Nat)"/>
    <property type="match status" value="1"/>
</dbReference>
<dbReference type="PANTHER" id="PTHR47426:SF3">
    <property type="entry name" value="GCN5-RELATED N-ACETYLTRANSFERASE 6, CHLOROPLASTIC"/>
    <property type="match status" value="1"/>
</dbReference>
<evidence type="ECO:0000313" key="3">
    <source>
        <dbReference type="Proteomes" id="UP000019249"/>
    </source>
</evidence>
<dbReference type="PROSITE" id="PS51186">
    <property type="entry name" value="GNAT"/>
    <property type="match status" value="1"/>
</dbReference>
<dbReference type="RefSeq" id="WP_036095689.1">
    <property type="nucleotide sequence ID" value="NZ_AODF01000001.1"/>
</dbReference>
<gene>
    <name evidence="2" type="ORF">MFLO_01085</name>
</gene>
<dbReference type="EMBL" id="AODF01000001">
    <property type="protein sequence ID" value="EUJ33783.1"/>
    <property type="molecule type" value="Genomic_DNA"/>
</dbReference>
<protein>
    <submittedName>
        <fullName evidence="2">Acetyltransferase</fullName>
    </submittedName>
</protein>
<name>A0ABN0RIF2_9LIST</name>
<dbReference type="Pfam" id="PF00583">
    <property type="entry name" value="Acetyltransf_1"/>
    <property type="match status" value="1"/>
</dbReference>